<name>X0YDR0_9ZZZZ</name>
<evidence type="ECO:0000313" key="1">
    <source>
        <dbReference type="EMBL" id="GAG46868.1"/>
    </source>
</evidence>
<sequence length="44" mass="4933">TWNVLFYSYAVPGIDKRYIEEGLTIAAETMSEFGQGSIEGVEIF</sequence>
<dbReference type="EMBL" id="BARS01056905">
    <property type="protein sequence ID" value="GAG46868.1"/>
    <property type="molecule type" value="Genomic_DNA"/>
</dbReference>
<organism evidence="1">
    <name type="scientific">marine sediment metagenome</name>
    <dbReference type="NCBI Taxonomy" id="412755"/>
    <lineage>
        <taxon>unclassified sequences</taxon>
        <taxon>metagenomes</taxon>
        <taxon>ecological metagenomes</taxon>
    </lineage>
</organism>
<dbReference type="AlphaFoldDB" id="X0YDR0"/>
<reference evidence="1" key="1">
    <citation type="journal article" date="2014" name="Front. Microbiol.">
        <title>High frequency of phylogenetically diverse reductive dehalogenase-homologous genes in deep subseafloor sedimentary metagenomes.</title>
        <authorList>
            <person name="Kawai M."/>
            <person name="Futagami T."/>
            <person name="Toyoda A."/>
            <person name="Takaki Y."/>
            <person name="Nishi S."/>
            <person name="Hori S."/>
            <person name="Arai W."/>
            <person name="Tsubouchi T."/>
            <person name="Morono Y."/>
            <person name="Uchiyama I."/>
            <person name="Ito T."/>
            <person name="Fujiyama A."/>
            <person name="Inagaki F."/>
            <person name="Takami H."/>
        </authorList>
    </citation>
    <scope>NUCLEOTIDE SEQUENCE</scope>
    <source>
        <strain evidence="1">Expedition CK06-06</strain>
    </source>
</reference>
<accession>X0YDR0</accession>
<comment type="caution">
    <text evidence="1">The sequence shown here is derived from an EMBL/GenBank/DDBJ whole genome shotgun (WGS) entry which is preliminary data.</text>
</comment>
<proteinExistence type="predicted"/>
<protein>
    <submittedName>
        <fullName evidence="1">Uncharacterized protein</fullName>
    </submittedName>
</protein>
<feature type="non-terminal residue" evidence="1">
    <location>
        <position position="1"/>
    </location>
</feature>
<gene>
    <name evidence="1" type="ORF">S01H1_83645</name>
</gene>